<sequence>MSDERKSHDAEGDNAHVVSQDNHGQGPNQHCLATRSLQSKEPGASALQNEIKAMAGTPITTTYDQANSGSVLVCGRDIKSAGVGRLGYCPQFDALFEDLTVSEHLVYFGGANNDQAASTSTDLPSDFPAEPRPPGFYDYYAESLKGDTTQEEYTLTLCMPFAFGRASTASAWQLLTASRGPAAQP</sequence>
<reference evidence="2" key="2">
    <citation type="submission" date="2021-09" db="EMBL/GenBank/DDBJ databases">
        <authorList>
            <person name="Jia N."/>
            <person name="Wang J."/>
            <person name="Shi W."/>
            <person name="Du L."/>
            <person name="Sun Y."/>
            <person name="Zhan W."/>
            <person name="Jiang J."/>
            <person name="Wang Q."/>
            <person name="Zhang B."/>
            <person name="Ji P."/>
            <person name="Sakyi L.B."/>
            <person name="Cui X."/>
            <person name="Yuan T."/>
            <person name="Jiang B."/>
            <person name="Yang W."/>
            <person name="Lam T.T.-Y."/>
            <person name="Chang Q."/>
            <person name="Ding S."/>
            <person name="Wang X."/>
            <person name="Zhu J."/>
            <person name="Ruan X."/>
            <person name="Zhao L."/>
            <person name="Wei J."/>
            <person name="Que T."/>
            <person name="Du C."/>
            <person name="Cheng J."/>
            <person name="Dai P."/>
            <person name="Han X."/>
            <person name="Huang E."/>
            <person name="Gao Y."/>
            <person name="Liu J."/>
            <person name="Shao H."/>
            <person name="Ye R."/>
            <person name="Li L."/>
            <person name="Wei W."/>
            <person name="Wang X."/>
            <person name="Wang C."/>
            <person name="Huo Q."/>
            <person name="Li W."/>
            <person name="Guo W."/>
            <person name="Chen H."/>
            <person name="Chen S."/>
            <person name="Zhou L."/>
            <person name="Zhou L."/>
            <person name="Ni X."/>
            <person name="Tian J."/>
            <person name="Zhou Y."/>
            <person name="Sheng Y."/>
            <person name="Liu T."/>
            <person name="Pan Y."/>
            <person name="Xia L."/>
            <person name="Li J."/>
            <person name="Zhao F."/>
            <person name="Cao W."/>
        </authorList>
    </citation>
    <scope>NUCLEOTIDE SEQUENCE</scope>
    <source>
        <strain evidence="2">Rmic-2018</strain>
        <tissue evidence="2">Larvae</tissue>
    </source>
</reference>
<keyword evidence="3" id="KW-1185">Reference proteome</keyword>
<feature type="compositionally biased region" description="Polar residues" evidence="1">
    <location>
        <begin position="17"/>
        <end position="28"/>
    </location>
</feature>
<comment type="caution">
    <text evidence="2">The sequence shown here is derived from an EMBL/GenBank/DDBJ whole genome shotgun (WGS) entry which is preliminary data.</text>
</comment>
<proteinExistence type="predicted"/>
<evidence type="ECO:0000313" key="2">
    <source>
        <dbReference type="EMBL" id="KAH8023693.1"/>
    </source>
</evidence>
<gene>
    <name evidence="2" type="ORF">HPB51_015233</name>
</gene>
<evidence type="ECO:0000313" key="3">
    <source>
        <dbReference type="Proteomes" id="UP000821866"/>
    </source>
</evidence>
<dbReference type="Gene3D" id="3.40.50.300">
    <property type="entry name" value="P-loop containing nucleotide triphosphate hydrolases"/>
    <property type="match status" value="1"/>
</dbReference>
<name>A0A9J6DN71_RHIMP</name>
<feature type="compositionally biased region" description="Basic and acidic residues" evidence="1">
    <location>
        <begin position="1"/>
        <end position="14"/>
    </location>
</feature>
<accession>A0A9J6DN71</accession>
<dbReference type="AlphaFoldDB" id="A0A9J6DN71"/>
<organism evidence="2 3">
    <name type="scientific">Rhipicephalus microplus</name>
    <name type="common">Cattle tick</name>
    <name type="synonym">Boophilus microplus</name>
    <dbReference type="NCBI Taxonomy" id="6941"/>
    <lineage>
        <taxon>Eukaryota</taxon>
        <taxon>Metazoa</taxon>
        <taxon>Ecdysozoa</taxon>
        <taxon>Arthropoda</taxon>
        <taxon>Chelicerata</taxon>
        <taxon>Arachnida</taxon>
        <taxon>Acari</taxon>
        <taxon>Parasitiformes</taxon>
        <taxon>Ixodida</taxon>
        <taxon>Ixodoidea</taxon>
        <taxon>Ixodidae</taxon>
        <taxon>Rhipicephalinae</taxon>
        <taxon>Rhipicephalus</taxon>
        <taxon>Boophilus</taxon>
    </lineage>
</organism>
<dbReference type="InterPro" id="IPR027417">
    <property type="entry name" value="P-loop_NTPase"/>
</dbReference>
<evidence type="ECO:0000256" key="1">
    <source>
        <dbReference type="SAM" id="MobiDB-lite"/>
    </source>
</evidence>
<dbReference type="EMBL" id="JABSTU010000008">
    <property type="protein sequence ID" value="KAH8023693.1"/>
    <property type="molecule type" value="Genomic_DNA"/>
</dbReference>
<reference evidence="2" key="1">
    <citation type="journal article" date="2020" name="Cell">
        <title>Large-Scale Comparative Analyses of Tick Genomes Elucidate Their Genetic Diversity and Vector Capacities.</title>
        <authorList>
            <consortium name="Tick Genome and Microbiome Consortium (TIGMIC)"/>
            <person name="Jia N."/>
            <person name="Wang J."/>
            <person name="Shi W."/>
            <person name="Du L."/>
            <person name="Sun Y."/>
            <person name="Zhan W."/>
            <person name="Jiang J.F."/>
            <person name="Wang Q."/>
            <person name="Zhang B."/>
            <person name="Ji P."/>
            <person name="Bell-Sakyi L."/>
            <person name="Cui X.M."/>
            <person name="Yuan T.T."/>
            <person name="Jiang B.G."/>
            <person name="Yang W.F."/>
            <person name="Lam T.T."/>
            <person name="Chang Q.C."/>
            <person name="Ding S.J."/>
            <person name="Wang X.J."/>
            <person name="Zhu J.G."/>
            <person name="Ruan X.D."/>
            <person name="Zhao L."/>
            <person name="Wei J.T."/>
            <person name="Ye R.Z."/>
            <person name="Que T.C."/>
            <person name="Du C.H."/>
            <person name="Zhou Y.H."/>
            <person name="Cheng J.X."/>
            <person name="Dai P.F."/>
            <person name="Guo W.B."/>
            <person name="Han X.H."/>
            <person name="Huang E.J."/>
            <person name="Li L.F."/>
            <person name="Wei W."/>
            <person name="Gao Y.C."/>
            <person name="Liu J.Z."/>
            <person name="Shao H.Z."/>
            <person name="Wang X."/>
            <person name="Wang C.C."/>
            <person name="Yang T.C."/>
            <person name="Huo Q.B."/>
            <person name="Li W."/>
            <person name="Chen H.Y."/>
            <person name="Chen S.E."/>
            <person name="Zhou L.G."/>
            <person name="Ni X.B."/>
            <person name="Tian J.H."/>
            <person name="Sheng Y."/>
            <person name="Liu T."/>
            <person name="Pan Y.S."/>
            <person name="Xia L.Y."/>
            <person name="Li J."/>
            <person name="Zhao F."/>
            <person name="Cao W.C."/>
        </authorList>
    </citation>
    <scope>NUCLEOTIDE SEQUENCE</scope>
    <source>
        <strain evidence="2">Rmic-2018</strain>
    </source>
</reference>
<dbReference type="Proteomes" id="UP000821866">
    <property type="component" value="Chromosome 6"/>
</dbReference>
<feature type="region of interest" description="Disordered" evidence="1">
    <location>
        <begin position="1"/>
        <end position="32"/>
    </location>
</feature>
<protein>
    <submittedName>
        <fullName evidence="2">Uncharacterized protein</fullName>
    </submittedName>
</protein>